<protein>
    <submittedName>
        <fullName evidence="5">Glycogen debranching enzyme</fullName>
    </submittedName>
</protein>
<dbReference type="InterPro" id="IPR008928">
    <property type="entry name" value="6-hairpin_glycosidase_sf"/>
</dbReference>
<evidence type="ECO:0000313" key="5">
    <source>
        <dbReference type="EMBL" id="KAJ5077919.1"/>
    </source>
</evidence>
<dbReference type="Gene3D" id="1.50.10.10">
    <property type="match status" value="1"/>
</dbReference>
<reference evidence="5" key="1">
    <citation type="submission" date="2022-10" db="EMBL/GenBank/DDBJ databases">
        <title>Novel sulphate-reducing endosymbionts in the free-living metamonad Anaeramoeba.</title>
        <authorList>
            <person name="Jerlstrom-Hultqvist J."/>
            <person name="Cepicka I."/>
            <person name="Gallot-Lavallee L."/>
            <person name="Salas-Leiva D."/>
            <person name="Curtis B.A."/>
            <person name="Zahonova K."/>
            <person name="Pipaliya S."/>
            <person name="Dacks J."/>
            <person name="Roger A.J."/>
        </authorList>
    </citation>
    <scope>NUCLEOTIDE SEQUENCE</scope>
    <source>
        <strain evidence="5">BMAN</strain>
    </source>
</reference>
<dbReference type="SUPFAM" id="SSF48208">
    <property type="entry name" value="Six-hairpin glycosidases"/>
    <property type="match status" value="1"/>
</dbReference>
<name>A0A9Q0RFA0_ANAIG</name>
<dbReference type="InterPro" id="IPR029436">
    <property type="entry name" value="AGL_euk_N"/>
</dbReference>
<dbReference type="OMA" id="YEEGHVH"/>
<dbReference type="GO" id="GO:0004134">
    <property type="term" value="F:4-alpha-glucanotransferase activity"/>
    <property type="evidence" value="ECO:0007669"/>
    <property type="project" value="InterPro"/>
</dbReference>
<dbReference type="SUPFAM" id="SSF51445">
    <property type="entry name" value="(Trans)glycosidases"/>
    <property type="match status" value="1"/>
</dbReference>
<dbReference type="Pfam" id="PF06202">
    <property type="entry name" value="GDE_C"/>
    <property type="match status" value="1"/>
</dbReference>
<dbReference type="Pfam" id="PF14699">
    <property type="entry name" value="hGDE_N"/>
    <property type="match status" value="1"/>
</dbReference>
<dbReference type="InterPro" id="IPR032788">
    <property type="entry name" value="AGL_central"/>
</dbReference>
<evidence type="ECO:0000313" key="6">
    <source>
        <dbReference type="Proteomes" id="UP001149090"/>
    </source>
</evidence>
<dbReference type="Pfam" id="PF14702">
    <property type="entry name" value="hGDE_central"/>
    <property type="match status" value="1"/>
</dbReference>
<dbReference type="InterPro" id="IPR032790">
    <property type="entry name" value="GDE_C"/>
</dbReference>
<feature type="domain" description="Glycogen debranching enzyme C-terminal" evidence="1">
    <location>
        <begin position="1113"/>
        <end position="1585"/>
    </location>
</feature>
<dbReference type="Gene3D" id="3.20.20.80">
    <property type="entry name" value="Glycosidases"/>
    <property type="match status" value="2"/>
</dbReference>
<dbReference type="PANTHER" id="PTHR10569:SF2">
    <property type="entry name" value="GLYCOGEN DEBRANCHING ENZYME"/>
    <property type="match status" value="1"/>
</dbReference>
<dbReference type="GO" id="GO:0004135">
    <property type="term" value="F:amylo-alpha-1,6-glucosidase activity"/>
    <property type="evidence" value="ECO:0007669"/>
    <property type="project" value="InterPro"/>
</dbReference>
<dbReference type="PANTHER" id="PTHR10569">
    <property type="entry name" value="GLYCOGEN DEBRANCHING ENZYME"/>
    <property type="match status" value="1"/>
</dbReference>
<evidence type="ECO:0000259" key="1">
    <source>
        <dbReference type="Pfam" id="PF06202"/>
    </source>
</evidence>
<dbReference type="InterPro" id="IPR010401">
    <property type="entry name" value="AGL/Gdb1"/>
</dbReference>
<evidence type="ECO:0000259" key="3">
    <source>
        <dbReference type="Pfam" id="PF14701"/>
    </source>
</evidence>
<dbReference type="EMBL" id="JAPDFW010000056">
    <property type="protein sequence ID" value="KAJ5077919.1"/>
    <property type="molecule type" value="Genomic_DNA"/>
</dbReference>
<accession>A0A9Q0RFA0</accession>
<dbReference type="InterPro" id="IPR017853">
    <property type="entry name" value="GH"/>
</dbReference>
<dbReference type="OrthoDB" id="10248904at2759"/>
<gene>
    <name evidence="5" type="ORF">M0811_05609</name>
</gene>
<evidence type="ECO:0000259" key="2">
    <source>
        <dbReference type="Pfam" id="PF14699"/>
    </source>
</evidence>
<dbReference type="InterPro" id="IPR012341">
    <property type="entry name" value="6hp_glycosidase-like_sf"/>
</dbReference>
<feature type="domain" description="Glycogen debranching enzyme central" evidence="4">
    <location>
        <begin position="747"/>
        <end position="1008"/>
    </location>
</feature>
<organism evidence="5 6">
    <name type="scientific">Anaeramoeba ignava</name>
    <name type="common">Anaerobic marine amoeba</name>
    <dbReference type="NCBI Taxonomy" id="1746090"/>
    <lineage>
        <taxon>Eukaryota</taxon>
        <taxon>Metamonada</taxon>
        <taxon>Anaeramoebidae</taxon>
        <taxon>Anaeramoeba</taxon>
    </lineage>
</organism>
<feature type="domain" description="Glycogen debranching enzyme glucanotransferase" evidence="3">
    <location>
        <begin position="157"/>
        <end position="595"/>
    </location>
</feature>
<keyword evidence="6" id="KW-1185">Reference proteome</keyword>
<dbReference type="GO" id="GO:0005980">
    <property type="term" value="P:glycogen catabolic process"/>
    <property type="evidence" value="ECO:0007669"/>
    <property type="project" value="InterPro"/>
</dbReference>
<dbReference type="Pfam" id="PF14701">
    <property type="entry name" value="hDGE_amylase"/>
    <property type="match status" value="1"/>
</dbReference>
<evidence type="ECO:0000259" key="4">
    <source>
        <dbReference type="Pfam" id="PF14702"/>
    </source>
</evidence>
<sequence length="1617" mass="187086">MKHVWTVTLDEFGKPPVDGVVYVPRNSFFRVVVPFGSSVHLGSKTCLITDYPTKKTKSNEKKTFHKVKRIKSLSALEDWFAEIHVEVPGNFRYFIGTKNDLIELNRKKSNKIINSPQISLKNSKFKKENYEIEDEDPIKKRMGLFIVEPRLTINNIQIPTESIVLQTNLSKCLGKIQDWDEVFLAAKLGGYNMIHFTPVQKLGESGSNYSIDNQLLLNPNFFDDKNLSVEEQYLILEKKINDLEKNFEMLSLVDVVWNHTSNTSEWLSEHPEAGYTAENSPHLIPAFELDQALYDLTISISKNEIPFISNKLENEKDLESILNYIKNNLLPSIHLWEYFVIPVEQELNDFKSFLTNEFPYLTTKIQKLSQLPFQEKVKILRTKGITSPSHLKRNGLRVKIQCALSLFAPNRVLDLNNQNDKNLLDQILAEYKSVLNSINLPLFHKYDDVVASICHNLKHEIDYHWLHNENKKGKDIKKYRPITKRYFSIIETKDGKKVWVANNGWVMNIDPKINFASPKSEAYLRRQVVIWSDSIKLNYGSRPSSNPWLWDHMTKYTIKMAKIFHGFRIDNCHSTPIHVAQYLLHFARKVRPELFVVAELFTNSFESDILYISKMGISVMIRESYNSGSVEDFVNRIKSNGGEKVGCLSRQKSFIEEEDKDGKKISSIITELERMPPKTLFMDCTHDNQFPRYNRLISDRISNAALTSFAFSAIGSTRCFDELVPENPHVVLEKRLYCKINEKKPPGFIEIRKILSSLHVKMGINNYHQIDVKQNGNLIVVHRLNPHKHKGLLCVCFPSFKNGAQKQTDTIIEVPGFVKKGILYANLHIDEKELSNFEKDKNIIKGIQKKIDFKSNFNFEELANIFTLKLEKKINEDINQEIITQNLTIKEFTSGDVLILKVHFGNQTKKIIDNLNQLRFGENSIQEILSTTNLLDLNLILYRTKEEEKSHNNGNSYIVPSYGEMPFCGLEGTISVLDSARKSRSLNHPLIRNIINGDWLLDYILNRLYQSRNIIPFRNWLEDKFTMVKTLPRFLVPRYFDRVVNHAYQNAKKRCLVLMQSTLISPSNISFANELAMVSVQLFGEVRDAPLLSHFYYPPKDSLDPEKNTFNFVPSLSAGLPHFATGFVRCWGRDTFISLRGLFLVTKRFNEARNLLIAFGSSVRHGLIPNLLDSGKTPRYNSRDSVWWFLQAIQDYCLMSPEGNEFLNREIPRLYPFDSQTEHEKYMKELKKEGYRTWKISDMIQHIMTSHANGIDFVEWNAGNSLDPVMNQKGFQIQINFDSTTGFIFGGNQYNCGTWMDKNGSSKKSGNFGKPATPRDGAAIEIIGLLRSTIRWLSQIFSDSNQKKYFPHEGVEISKRKSNKMFLSYSQWSDLLDQSFESSFFIPELSENDSMFVIDQQLIQKRGIYKDTIGSSLDYADYQFRPNMLIAMVVAPELFERKHAQNALFAIQNELLGPFGMRTLSPKDPRYRPNYNNSLDSEDKSIAGGYNYHNGPEWLWLTGYFLRAVLQFNKFDDQIRDTFKTGPHLYNDNFFLNPTILKVLHNLWVELISPKFFGLPELTNKDGSYCNDSCKSQAWSAATLLDFLYDLKHLSYQSDSLDFDFDFDIEFDFEKKK</sequence>
<dbReference type="FunFam" id="3.20.20.80:FF:000070">
    <property type="entry name" value="GDB1p Glycogen debranching enzyme"/>
    <property type="match status" value="1"/>
</dbReference>
<dbReference type="InterPro" id="IPR032792">
    <property type="entry name" value="AGL_glucanoTrfase"/>
</dbReference>
<dbReference type="Proteomes" id="UP001149090">
    <property type="component" value="Unassembled WGS sequence"/>
</dbReference>
<feature type="domain" description="Eukaryotic glycogen debranching enzyme N-terminal" evidence="2">
    <location>
        <begin position="40"/>
        <end position="154"/>
    </location>
</feature>
<proteinExistence type="predicted"/>
<comment type="caution">
    <text evidence="5">The sequence shown here is derived from an EMBL/GenBank/DDBJ whole genome shotgun (WGS) entry which is preliminary data.</text>
</comment>